<dbReference type="AlphaFoldDB" id="A0A941J077"/>
<dbReference type="EMBL" id="JAGTAR010000083">
    <property type="protein sequence ID" value="MBR8538395.1"/>
    <property type="molecule type" value="Genomic_DNA"/>
</dbReference>
<protein>
    <recommendedName>
        <fullName evidence="4">Lipoprotein</fullName>
    </recommendedName>
</protein>
<dbReference type="PROSITE" id="PS51257">
    <property type="entry name" value="PROKAR_LIPOPROTEIN"/>
    <property type="match status" value="1"/>
</dbReference>
<sequence>MKQKQLKLLGVLLFGLLLGCEQLSNKQTTDDTALEQRFFEFNSLKGTMNHSKLDFINNVLTRVKQQNDTAYFVPHFIKRFGYPRWEATRWFVSNDETVAQIPVYKDTDKYVRAIIIAAVSNDRWHIQLLVRNYFDAFIEEEPPQLNLEKVIDLFILADFKVFGHSSFLPYGEVSYQASEGSNRLKGTYVDEEKCYYLVTYNANWDVLDARIECETLTRYVPDGDATAEDPDGGAGGGTTPGGDNWYDPPCSLRYIVYKSYRLDFTLN</sequence>
<name>A0A941J077_9BACT</name>
<accession>A0A941J077</accession>
<dbReference type="Proteomes" id="UP000679220">
    <property type="component" value="Unassembled WGS sequence"/>
</dbReference>
<reference evidence="2" key="1">
    <citation type="journal article" date="2018" name="Int. J. Syst. Evol. Microbiol.">
        <title>Carboxylicivirga sediminis sp. nov., isolated from coastal sediment.</title>
        <authorList>
            <person name="Wang F.Q."/>
            <person name="Ren L.H."/>
            <person name="Zou R.J."/>
            <person name="Sun Y.Z."/>
            <person name="Liu X.J."/>
            <person name="Jiang F."/>
            <person name="Liu L.J."/>
        </authorList>
    </citation>
    <scope>NUCLEOTIDE SEQUENCE</scope>
    <source>
        <strain evidence="2">JR1</strain>
    </source>
</reference>
<feature type="region of interest" description="Disordered" evidence="1">
    <location>
        <begin position="222"/>
        <end position="242"/>
    </location>
</feature>
<evidence type="ECO:0008006" key="4">
    <source>
        <dbReference type="Google" id="ProtNLM"/>
    </source>
</evidence>
<comment type="caution">
    <text evidence="2">The sequence shown here is derived from an EMBL/GenBank/DDBJ whole genome shotgun (WGS) entry which is preliminary data.</text>
</comment>
<evidence type="ECO:0000256" key="1">
    <source>
        <dbReference type="SAM" id="MobiDB-lite"/>
    </source>
</evidence>
<proteinExistence type="predicted"/>
<dbReference type="RefSeq" id="WP_212193418.1">
    <property type="nucleotide sequence ID" value="NZ_JAGTAR010000083.1"/>
</dbReference>
<evidence type="ECO:0000313" key="2">
    <source>
        <dbReference type="EMBL" id="MBR8538395.1"/>
    </source>
</evidence>
<gene>
    <name evidence="2" type="ORF">KDU71_22685</name>
</gene>
<keyword evidence="3" id="KW-1185">Reference proteome</keyword>
<reference evidence="2" key="2">
    <citation type="submission" date="2021-04" db="EMBL/GenBank/DDBJ databases">
        <authorList>
            <person name="Zhang T."/>
            <person name="Zhang Y."/>
            <person name="Lu D."/>
            <person name="Zuo D."/>
            <person name="Du Z."/>
        </authorList>
    </citation>
    <scope>NUCLEOTIDE SEQUENCE</scope>
    <source>
        <strain evidence="2">JR1</strain>
    </source>
</reference>
<evidence type="ECO:0000313" key="3">
    <source>
        <dbReference type="Proteomes" id="UP000679220"/>
    </source>
</evidence>
<organism evidence="2 3">
    <name type="scientific">Carboxylicivirga sediminis</name>
    <dbReference type="NCBI Taxonomy" id="2006564"/>
    <lineage>
        <taxon>Bacteria</taxon>
        <taxon>Pseudomonadati</taxon>
        <taxon>Bacteroidota</taxon>
        <taxon>Bacteroidia</taxon>
        <taxon>Marinilabiliales</taxon>
        <taxon>Marinilabiliaceae</taxon>
        <taxon>Carboxylicivirga</taxon>
    </lineage>
</organism>